<dbReference type="SUPFAM" id="SSF51161">
    <property type="entry name" value="Trimeric LpxA-like enzymes"/>
    <property type="match status" value="1"/>
</dbReference>
<dbReference type="Gene3D" id="2.160.10.10">
    <property type="entry name" value="Hexapeptide repeat proteins"/>
    <property type="match status" value="1"/>
</dbReference>
<accession>A0A4P7UEI2</accession>
<keyword evidence="2 3" id="KW-0808">Transferase</keyword>
<dbReference type="Pfam" id="PF00132">
    <property type="entry name" value="Hexapep"/>
    <property type="match status" value="1"/>
</dbReference>
<dbReference type="InterPro" id="IPR051159">
    <property type="entry name" value="Hexapeptide_acetyltransf"/>
</dbReference>
<protein>
    <submittedName>
        <fullName evidence="3">Acyltransferase</fullName>
    </submittedName>
</protein>
<dbReference type="PANTHER" id="PTHR23416:SF23">
    <property type="entry name" value="ACETYLTRANSFERASE C18B11.09C-RELATED"/>
    <property type="match status" value="1"/>
</dbReference>
<keyword evidence="3" id="KW-0012">Acyltransferase</keyword>
<evidence type="ECO:0000313" key="3">
    <source>
        <dbReference type="EMBL" id="QCC78713.1"/>
    </source>
</evidence>
<gene>
    <name evidence="3" type="ORF">E2C04_09380</name>
</gene>
<dbReference type="InterPro" id="IPR001451">
    <property type="entry name" value="Hexapep"/>
</dbReference>
<comment type="similarity">
    <text evidence="1">Belongs to the transferase hexapeptide repeat family.</text>
</comment>
<evidence type="ECO:0000313" key="4">
    <source>
        <dbReference type="Proteomes" id="UP000297025"/>
    </source>
</evidence>
<name>A0A4P7UEI2_9ACTN</name>
<dbReference type="AlphaFoldDB" id="A0A4P7UEI2"/>
<dbReference type="PANTHER" id="PTHR23416">
    <property type="entry name" value="SIALIC ACID SYNTHASE-RELATED"/>
    <property type="match status" value="1"/>
</dbReference>
<dbReference type="EMBL" id="CP038462">
    <property type="protein sequence ID" value="QCC78713.1"/>
    <property type="molecule type" value="Genomic_DNA"/>
</dbReference>
<proteinExistence type="inferred from homology"/>
<dbReference type="GO" id="GO:0008374">
    <property type="term" value="F:O-acyltransferase activity"/>
    <property type="evidence" value="ECO:0007669"/>
    <property type="project" value="TreeGrafter"/>
</dbReference>
<dbReference type="KEGG" id="ndp:E2C04_09380"/>
<evidence type="ECO:0000256" key="2">
    <source>
        <dbReference type="ARBA" id="ARBA00022679"/>
    </source>
</evidence>
<dbReference type="GO" id="GO:0005829">
    <property type="term" value="C:cytosol"/>
    <property type="evidence" value="ECO:0007669"/>
    <property type="project" value="TreeGrafter"/>
</dbReference>
<dbReference type="Pfam" id="PF14602">
    <property type="entry name" value="Hexapep_2"/>
    <property type="match status" value="1"/>
</dbReference>
<organism evidence="3 4">
    <name type="scientific">Nocardioides daphniae</name>
    <dbReference type="NCBI Taxonomy" id="402297"/>
    <lineage>
        <taxon>Bacteria</taxon>
        <taxon>Bacillati</taxon>
        <taxon>Actinomycetota</taxon>
        <taxon>Actinomycetes</taxon>
        <taxon>Propionibacteriales</taxon>
        <taxon>Nocardioidaceae</taxon>
        <taxon>Nocardioides</taxon>
    </lineage>
</organism>
<sequence>MHRVHGWVERAGAIAPGTALGDEFGTLAPGSCIAFPPMSLFGTRSMHVGAGTMIGRQCSLGVGYGPDDASAPERGLVIGERCVVGARATITAHESIVIGDDVWFGQDVYISDANHGYQDPHTPIGLQFGKHDPVEIGDGSWIGRGAVILPGSRIGRNVVVGAGSVVRGVVPDHSVVVGVPARVVRRLEPGIGWVSTTRPGDVLPAVSTDEVARALGLFLVAEGRQLGEPEPAAS</sequence>
<dbReference type="InterPro" id="IPR011004">
    <property type="entry name" value="Trimer_LpxA-like_sf"/>
</dbReference>
<dbReference type="Proteomes" id="UP000297025">
    <property type="component" value="Chromosome"/>
</dbReference>
<dbReference type="CDD" id="cd04647">
    <property type="entry name" value="LbH_MAT_like"/>
    <property type="match status" value="1"/>
</dbReference>
<evidence type="ECO:0000256" key="1">
    <source>
        <dbReference type="ARBA" id="ARBA00007274"/>
    </source>
</evidence>
<reference evidence="3 4" key="1">
    <citation type="journal article" date="2008" name="Int. J. Syst. Evol. Microbiol.">
        <title>Nocardioides daphniae sp. nov., isolated from Daphnia cucullata (Crustacea: Cladocera).</title>
        <authorList>
            <person name="Toth E.M."/>
            <person name="Keki Z."/>
            <person name="Homonnay Z.G."/>
            <person name="Borsodi A.K."/>
            <person name="Marialigeti K."/>
            <person name="Schumann P."/>
        </authorList>
    </citation>
    <scope>NUCLEOTIDE SEQUENCE [LARGE SCALE GENOMIC DNA]</scope>
    <source>
        <strain evidence="3 4">JCM 16608</strain>
    </source>
</reference>